<dbReference type="InterPro" id="IPR036188">
    <property type="entry name" value="FAD/NAD-bd_sf"/>
</dbReference>
<dbReference type="Proteomes" id="UP000006190">
    <property type="component" value="Unassembled WGS sequence"/>
</dbReference>
<name>H3NIW6_9LACT</name>
<evidence type="ECO:0000256" key="2">
    <source>
        <dbReference type="ARBA" id="ARBA00011738"/>
    </source>
</evidence>
<dbReference type="eggNOG" id="COG0492">
    <property type="taxonomic scope" value="Bacteria"/>
</dbReference>
<proteinExistence type="inferred from homology"/>
<dbReference type="PRINTS" id="PR00469">
    <property type="entry name" value="PNDRDTASEII"/>
</dbReference>
<dbReference type="Pfam" id="PF07992">
    <property type="entry name" value="Pyr_redox_2"/>
    <property type="match status" value="1"/>
</dbReference>
<dbReference type="PATRIC" id="fig|883113.3.peg.803"/>
<evidence type="ECO:0000256" key="5">
    <source>
        <dbReference type="ARBA" id="ARBA00022827"/>
    </source>
</evidence>
<evidence type="ECO:0000256" key="11">
    <source>
        <dbReference type="RuleBase" id="RU003881"/>
    </source>
</evidence>
<comment type="caution">
    <text evidence="13">The sequence shown here is derived from an EMBL/GenBank/DDBJ whole genome shotgun (WGS) entry which is preliminary data.</text>
</comment>
<dbReference type="AlphaFoldDB" id="H3NIW6"/>
<comment type="catalytic activity">
    <reaction evidence="9 10">
        <text>[thioredoxin]-dithiol + NADP(+) = [thioredoxin]-disulfide + NADPH + H(+)</text>
        <dbReference type="Rhea" id="RHEA:20345"/>
        <dbReference type="Rhea" id="RHEA-COMP:10698"/>
        <dbReference type="Rhea" id="RHEA-COMP:10700"/>
        <dbReference type="ChEBI" id="CHEBI:15378"/>
        <dbReference type="ChEBI" id="CHEBI:29950"/>
        <dbReference type="ChEBI" id="CHEBI:50058"/>
        <dbReference type="ChEBI" id="CHEBI:57783"/>
        <dbReference type="ChEBI" id="CHEBI:58349"/>
        <dbReference type="EC" id="1.8.1.9"/>
    </reaction>
</comment>
<comment type="similarity">
    <text evidence="1 10">Belongs to the class-II pyridine nucleotide-disulfide oxidoreductase family.</text>
</comment>
<protein>
    <recommendedName>
        <fullName evidence="3 10">Thioredoxin reductase</fullName>
        <ecNumber evidence="10">1.8.1.9</ecNumber>
    </recommendedName>
</protein>
<evidence type="ECO:0000259" key="12">
    <source>
        <dbReference type="Pfam" id="PF07992"/>
    </source>
</evidence>
<evidence type="ECO:0000256" key="3">
    <source>
        <dbReference type="ARBA" id="ARBA00018719"/>
    </source>
</evidence>
<dbReference type="STRING" id="883113.HMPREF9708_00805"/>
<dbReference type="RefSeq" id="WP_006308866.1">
    <property type="nucleotide sequence ID" value="NZ_JH601133.1"/>
</dbReference>
<dbReference type="SUPFAM" id="SSF51905">
    <property type="entry name" value="FAD/NAD(P)-binding domain"/>
    <property type="match status" value="1"/>
</dbReference>
<dbReference type="PROSITE" id="PS00573">
    <property type="entry name" value="PYRIDINE_REDOX_2"/>
    <property type="match status" value="1"/>
</dbReference>
<evidence type="ECO:0000256" key="1">
    <source>
        <dbReference type="ARBA" id="ARBA00009333"/>
    </source>
</evidence>
<accession>H3NIW6</accession>
<reference evidence="13 14" key="1">
    <citation type="submission" date="2012-01" db="EMBL/GenBank/DDBJ databases">
        <title>The Genome Sequence of Facklamia languida CCUG 37842.</title>
        <authorList>
            <consortium name="The Broad Institute Genome Sequencing Platform"/>
            <person name="Earl A."/>
            <person name="Ward D."/>
            <person name="Feldgarden M."/>
            <person name="Gevers D."/>
            <person name="Huys G."/>
            <person name="Young S.K."/>
            <person name="Zeng Q."/>
            <person name="Gargeya S."/>
            <person name="Fitzgerald M."/>
            <person name="Haas B."/>
            <person name="Abouelleil A."/>
            <person name="Alvarado L."/>
            <person name="Arachchi H.M."/>
            <person name="Berlin A."/>
            <person name="Chapman S.B."/>
            <person name="Gearin G."/>
            <person name="Goldberg J."/>
            <person name="Griggs A."/>
            <person name="Gujja S."/>
            <person name="Hansen M."/>
            <person name="Heiman D."/>
            <person name="Howarth C."/>
            <person name="Larimer J."/>
            <person name="Lui A."/>
            <person name="MacDonald P.J.P."/>
            <person name="McCowen C."/>
            <person name="Montmayeur A."/>
            <person name="Murphy C."/>
            <person name="Neiman D."/>
            <person name="Pearson M."/>
            <person name="Priest M."/>
            <person name="Roberts A."/>
            <person name="Saif S."/>
            <person name="Shea T."/>
            <person name="Sisk P."/>
            <person name="Stolte C."/>
            <person name="Sykes S."/>
            <person name="Wortman J."/>
            <person name="Nusbaum C."/>
            <person name="Birren B."/>
        </authorList>
    </citation>
    <scope>NUCLEOTIDE SEQUENCE [LARGE SCALE GENOMIC DNA]</scope>
    <source>
        <strain evidence="13 14">CCUG 37842</strain>
    </source>
</reference>
<dbReference type="EMBL" id="AGEG01000009">
    <property type="protein sequence ID" value="EHR37244.1"/>
    <property type="molecule type" value="Genomic_DNA"/>
</dbReference>
<sequence length="313" mass="33874">MKEIIQADVVVIGAGPGGLTAALYTSRSNLKTVIIEQGLPGGEINNTADVENYPGYALISGPELAEKIYQGAMAFGAEHVSATVQAVEVQGLMKQVITDQKIYEAPVVILATGAKHRKLQVPGEEALSGKGVSYCAVCDGFFFRNRQLVVVGGGDSAVEEGTYLTQFADQVTIVHRRDQLRAQKILQDRAFNNDKVDFIWESVVEEIVGDQQVEGVQLRHVTTGERRFFPCQGVFVYVGLIPNSQLVAHLGVTDSQGWVLTNERMETSIPGLMAVGDVRQTPLRQIATAVGDGAHAGQMAYQYLQDLSDQPTP</sequence>
<keyword evidence="6 10" id="KW-0560">Oxidoreductase</keyword>
<keyword evidence="4 10" id="KW-0285">Flavoprotein</keyword>
<evidence type="ECO:0000256" key="10">
    <source>
        <dbReference type="RuleBase" id="RU003880"/>
    </source>
</evidence>
<evidence type="ECO:0000313" key="13">
    <source>
        <dbReference type="EMBL" id="EHR37244.1"/>
    </source>
</evidence>
<dbReference type="PRINTS" id="PR00368">
    <property type="entry name" value="FADPNR"/>
</dbReference>
<comment type="subunit">
    <text evidence="2 10">Homodimer.</text>
</comment>
<evidence type="ECO:0000313" key="14">
    <source>
        <dbReference type="Proteomes" id="UP000006190"/>
    </source>
</evidence>
<dbReference type="HOGENOM" id="CLU_031864_5_1_9"/>
<dbReference type="InterPro" id="IPR050097">
    <property type="entry name" value="Ferredoxin-NADP_redctase_2"/>
</dbReference>
<evidence type="ECO:0000256" key="4">
    <source>
        <dbReference type="ARBA" id="ARBA00022630"/>
    </source>
</evidence>
<evidence type="ECO:0000256" key="9">
    <source>
        <dbReference type="ARBA" id="ARBA00048132"/>
    </source>
</evidence>
<keyword evidence="11" id="KW-0521">NADP</keyword>
<keyword evidence="7" id="KW-1015">Disulfide bond</keyword>
<dbReference type="GO" id="GO:0019430">
    <property type="term" value="P:removal of superoxide radicals"/>
    <property type="evidence" value="ECO:0007669"/>
    <property type="project" value="UniProtKB-UniRule"/>
</dbReference>
<dbReference type="InterPro" id="IPR005982">
    <property type="entry name" value="Thioredox_Rdtase"/>
</dbReference>
<organism evidence="13 14">
    <name type="scientific">Facklamia languida CCUG 37842</name>
    <dbReference type="NCBI Taxonomy" id="883113"/>
    <lineage>
        <taxon>Bacteria</taxon>
        <taxon>Bacillati</taxon>
        <taxon>Bacillota</taxon>
        <taxon>Bacilli</taxon>
        <taxon>Lactobacillales</taxon>
        <taxon>Aerococcaceae</taxon>
        <taxon>Facklamia</taxon>
    </lineage>
</organism>
<dbReference type="InterPro" id="IPR023753">
    <property type="entry name" value="FAD/NAD-binding_dom"/>
</dbReference>
<dbReference type="Gene3D" id="3.50.50.60">
    <property type="entry name" value="FAD/NAD(P)-binding domain"/>
    <property type="match status" value="2"/>
</dbReference>
<dbReference type="OrthoDB" id="9806179at2"/>
<keyword evidence="8 10" id="KW-0676">Redox-active center</keyword>
<evidence type="ECO:0000256" key="7">
    <source>
        <dbReference type="ARBA" id="ARBA00023157"/>
    </source>
</evidence>
<comment type="cofactor">
    <cofactor evidence="11">
        <name>FAD</name>
        <dbReference type="ChEBI" id="CHEBI:57692"/>
    </cofactor>
    <text evidence="11">Binds 1 FAD per subunit.</text>
</comment>
<keyword evidence="5 10" id="KW-0274">FAD</keyword>
<feature type="domain" description="FAD/NAD(P)-binding" evidence="12">
    <location>
        <begin position="8"/>
        <end position="293"/>
    </location>
</feature>
<gene>
    <name evidence="13" type="ORF">HMPREF9708_00805</name>
</gene>
<evidence type="ECO:0000256" key="6">
    <source>
        <dbReference type="ARBA" id="ARBA00023002"/>
    </source>
</evidence>
<dbReference type="EC" id="1.8.1.9" evidence="10"/>
<keyword evidence="14" id="KW-1185">Reference proteome</keyword>
<dbReference type="GO" id="GO:0004791">
    <property type="term" value="F:thioredoxin-disulfide reductase (NADPH) activity"/>
    <property type="evidence" value="ECO:0007669"/>
    <property type="project" value="UniProtKB-UniRule"/>
</dbReference>
<dbReference type="InterPro" id="IPR008255">
    <property type="entry name" value="Pyr_nucl-diS_OxRdtase_2_AS"/>
</dbReference>
<dbReference type="PANTHER" id="PTHR48105">
    <property type="entry name" value="THIOREDOXIN REDUCTASE 1-RELATED-RELATED"/>
    <property type="match status" value="1"/>
</dbReference>
<evidence type="ECO:0000256" key="8">
    <source>
        <dbReference type="ARBA" id="ARBA00023284"/>
    </source>
</evidence>
<dbReference type="GO" id="GO:0005737">
    <property type="term" value="C:cytoplasm"/>
    <property type="evidence" value="ECO:0007669"/>
    <property type="project" value="InterPro"/>
</dbReference>
<dbReference type="NCBIfam" id="TIGR01292">
    <property type="entry name" value="TRX_reduct"/>
    <property type="match status" value="1"/>
</dbReference>